<sequence>MTKKVLIRRYTIVLIVLLIAFVSSLCVGSTMFSPIYALKHMFTFDDFILNEYRIPRTLLGLLVGCSLAISGAIIQGVVRNPLASPDVIGISKGASLAAVILIMVFPSAPLFLLPVGSFIGALCISLILSILISRFNVKGSSLALIGLAIGAICTAIVQFLLIRNPMDANNALLWLTGSLYGHTIENVLAILPWFIIAIPLILILSYQLDILNLGDQLAIALGAKVKGLKMTLLILSVVLAGASISVVGGISFLGLIAPHIARSIVGQRYLHIVLMSGLIGAALILFSDALARGIHPPLDIPVGVIIAIIGVPYFLFLLKKL</sequence>
<dbReference type="Proteomes" id="UP000293637">
    <property type="component" value="Unassembled WGS sequence"/>
</dbReference>
<dbReference type="FunFam" id="1.10.3470.10:FF:000017">
    <property type="entry name" value="Iron compound ABC transporter, permease protein"/>
    <property type="match status" value="1"/>
</dbReference>
<dbReference type="GO" id="GO:0033214">
    <property type="term" value="P:siderophore-iron import into cell"/>
    <property type="evidence" value="ECO:0007669"/>
    <property type="project" value="TreeGrafter"/>
</dbReference>
<feature type="transmembrane region" description="Helical" evidence="8">
    <location>
        <begin position="190"/>
        <end position="211"/>
    </location>
</feature>
<dbReference type="GO" id="GO:0022857">
    <property type="term" value="F:transmembrane transporter activity"/>
    <property type="evidence" value="ECO:0007669"/>
    <property type="project" value="InterPro"/>
</dbReference>
<dbReference type="CDD" id="cd06550">
    <property type="entry name" value="TM_ABC_iron-siderophores_like"/>
    <property type="match status" value="1"/>
</dbReference>
<keyword evidence="7 8" id="KW-0472">Membrane</keyword>
<evidence type="ECO:0000256" key="8">
    <source>
        <dbReference type="SAM" id="Phobius"/>
    </source>
</evidence>
<name>A0A4Q9WCU3_STALU</name>
<feature type="transmembrane region" description="Helical" evidence="8">
    <location>
        <begin position="111"/>
        <end position="132"/>
    </location>
</feature>
<dbReference type="SUPFAM" id="SSF81345">
    <property type="entry name" value="ABC transporter involved in vitamin B12 uptake, BtuC"/>
    <property type="match status" value="1"/>
</dbReference>
<dbReference type="Gene3D" id="1.10.3470.10">
    <property type="entry name" value="ABC transporter involved in vitamin B12 uptake, BtuC"/>
    <property type="match status" value="1"/>
</dbReference>
<feature type="transmembrane region" description="Helical" evidence="8">
    <location>
        <begin position="144"/>
        <end position="162"/>
    </location>
</feature>
<dbReference type="GeneID" id="58091533"/>
<evidence type="ECO:0000256" key="4">
    <source>
        <dbReference type="ARBA" id="ARBA00022475"/>
    </source>
</evidence>
<evidence type="ECO:0000256" key="2">
    <source>
        <dbReference type="ARBA" id="ARBA00007935"/>
    </source>
</evidence>
<dbReference type="PANTHER" id="PTHR30472">
    <property type="entry name" value="FERRIC ENTEROBACTIN TRANSPORT SYSTEM PERMEASE PROTEIN"/>
    <property type="match status" value="1"/>
</dbReference>
<comment type="subcellular location">
    <subcellularLocation>
        <location evidence="1">Cell membrane</location>
        <topology evidence="1">Multi-pass membrane protein</topology>
    </subcellularLocation>
</comment>
<proteinExistence type="inferred from homology"/>
<dbReference type="InterPro" id="IPR000522">
    <property type="entry name" value="ABC_transptr_permease_BtuC"/>
</dbReference>
<feature type="transmembrane region" description="Helical" evidence="8">
    <location>
        <begin position="58"/>
        <end position="78"/>
    </location>
</feature>
<evidence type="ECO:0000256" key="6">
    <source>
        <dbReference type="ARBA" id="ARBA00022989"/>
    </source>
</evidence>
<dbReference type="RefSeq" id="WP_002459989.1">
    <property type="nucleotide sequence ID" value="NZ_AP021848.1"/>
</dbReference>
<dbReference type="Pfam" id="PF01032">
    <property type="entry name" value="FecCD"/>
    <property type="match status" value="1"/>
</dbReference>
<evidence type="ECO:0000256" key="3">
    <source>
        <dbReference type="ARBA" id="ARBA00022448"/>
    </source>
</evidence>
<dbReference type="EMBL" id="SCHB01000001">
    <property type="protein sequence ID" value="TBW73225.1"/>
    <property type="molecule type" value="Genomic_DNA"/>
</dbReference>
<comment type="caution">
    <text evidence="9">The sequence shown here is derived from an EMBL/GenBank/DDBJ whole genome shotgun (WGS) entry which is preliminary data.</text>
</comment>
<keyword evidence="3" id="KW-0813">Transport</keyword>
<comment type="similarity">
    <text evidence="2">Belongs to the binding-protein-dependent transport system permease family. FecCD subfamily.</text>
</comment>
<accession>A0A4Q9WCU3</accession>
<dbReference type="GO" id="GO:0005886">
    <property type="term" value="C:plasma membrane"/>
    <property type="evidence" value="ECO:0007669"/>
    <property type="project" value="UniProtKB-SubCell"/>
</dbReference>
<organism evidence="9 10">
    <name type="scientific">Staphylococcus lugdunensis</name>
    <dbReference type="NCBI Taxonomy" id="28035"/>
    <lineage>
        <taxon>Bacteria</taxon>
        <taxon>Bacillati</taxon>
        <taxon>Bacillota</taxon>
        <taxon>Bacilli</taxon>
        <taxon>Bacillales</taxon>
        <taxon>Staphylococcaceae</taxon>
        <taxon>Staphylococcus</taxon>
    </lineage>
</organism>
<keyword evidence="4" id="KW-1003">Cell membrane</keyword>
<reference evidence="9 10" key="1">
    <citation type="journal article" date="2019" name="Sci. Transl. Med.">
        <title>Quorum sensing between bacterial species on the skin protects against epidermal injury in atopic dermatitis.</title>
        <authorList>
            <person name="Williams M.R."/>
        </authorList>
    </citation>
    <scope>NUCLEOTIDE SEQUENCE [LARGE SCALE GENOMIC DNA]</scope>
    <source>
        <strain evidence="9 10">E7</strain>
    </source>
</reference>
<dbReference type="PANTHER" id="PTHR30472:SF37">
    <property type="entry name" value="FE(3+) DICITRATE TRANSPORT SYSTEM PERMEASE PROTEIN FECD-RELATED"/>
    <property type="match status" value="1"/>
</dbReference>
<evidence type="ECO:0000256" key="1">
    <source>
        <dbReference type="ARBA" id="ARBA00004651"/>
    </source>
</evidence>
<dbReference type="AlphaFoldDB" id="A0A4Q9WCU3"/>
<protein>
    <submittedName>
        <fullName evidence="9">Iron-dicitrate transporter subunit FecD</fullName>
    </submittedName>
</protein>
<feature type="transmembrane region" description="Helical" evidence="8">
    <location>
        <begin position="269"/>
        <end position="286"/>
    </location>
</feature>
<keyword evidence="6 8" id="KW-1133">Transmembrane helix</keyword>
<evidence type="ECO:0000313" key="10">
    <source>
        <dbReference type="Proteomes" id="UP000293637"/>
    </source>
</evidence>
<keyword evidence="5 8" id="KW-0812">Transmembrane</keyword>
<evidence type="ECO:0000256" key="7">
    <source>
        <dbReference type="ARBA" id="ARBA00023136"/>
    </source>
</evidence>
<feature type="transmembrane region" description="Helical" evidence="8">
    <location>
        <begin position="87"/>
        <end position="105"/>
    </location>
</feature>
<evidence type="ECO:0000313" key="9">
    <source>
        <dbReference type="EMBL" id="TBW73225.1"/>
    </source>
</evidence>
<feature type="transmembrane region" description="Helical" evidence="8">
    <location>
        <begin position="232"/>
        <end position="257"/>
    </location>
</feature>
<evidence type="ECO:0000256" key="5">
    <source>
        <dbReference type="ARBA" id="ARBA00022692"/>
    </source>
</evidence>
<feature type="transmembrane region" description="Helical" evidence="8">
    <location>
        <begin position="298"/>
        <end position="318"/>
    </location>
</feature>
<gene>
    <name evidence="9" type="primary">fecD</name>
    <name evidence="9" type="ORF">EQ812_00055</name>
</gene>
<feature type="transmembrane region" description="Helical" evidence="8">
    <location>
        <begin position="12"/>
        <end position="38"/>
    </location>
</feature>
<dbReference type="InterPro" id="IPR037294">
    <property type="entry name" value="ABC_BtuC-like"/>
</dbReference>